<dbReference type="KEGG" id="bcv:Bcav_2740"/>
<dbReference type="Proteomes" id="UP000007962">
    <property type="component" value="Chromosome"/>
</dbReference>
<dbReference type="AlphaFoldDB" id="C5BY85"/>
<reference evidence="1 2" key="1">
    <citation type="journal article" date="2009" name="Stand. Genomic Sci.">
        <title>Complete genome sequence of Beutenbergia cavernae type strain (HKI 0122).</title>
        <authorList>
            <person name="Land M."/>
            <person name="Pukall R."/>
            <person name="Abt B."/>
            <person name="Goker M."/>
            <person name="Rohde M."/>
            <person name="Glavina Del Rio T."/>
            <person name="Tice H."/>
            <person name="Copeland A."/>
            <person name="Cheng J.F."/>
            <person name="Lucas S."/>
            <person name="Chen F."/>
            <person name="Nolan M."/>
            <person name="Bruce D."/>
            <person name="Goodwin L."/>
            <person name="Pitluck S."/>
            <person name="Ivanova N."/>
            <person name="Mavromatis K."/>
            <person name="Ovchinnikova G."/>
            <person name="Pati A."/>
            <person name="Chen A."/>
            <person name="Palaniappan K."/>
            <person name="Hauser L."/>
            <person name="Chang Y.J."/>
            <person name="Jefferies C.C."/>
            <person name="Saunders E."/>
            <person name="Brettin T."/>
            <person name="Detter J.C."/>
            <person name="Han C."/>
            <person name="Chain P."/>
            <person name="Bristow J."/>
            <person name="Eisen J.A."/>
            <person name="Markowitz V."/>
            <person name="Hugenholtz P."/>
            <person name="Kyrpides N.C."/>
            <person name="Klenk H.P."/>
            <person name="Lapidus A."/>
        </authorList>
    </citation>
    <scope>NUCLEOTIDE SEQUENCE [LARGE SCALE GENOMIC DNA]</scope>
    <source>
        <strain evidence="2">ATCC BAA-8 / DSM 12333 / NBRC 16432</strain>
    </source>
</reference>
<dbReference type="InterPro" id="IPR018561">
    <property type="entry name" value="AosR"/>
</dbReference>
<dbReference type="OrthoDB" id="3268479at2"/>
<keyword evidence="2" id="KW-1185">Reference proteome</keyword>
<protein>
    <submittedName>
        <fullName evidence="1">Uncharacterized protein</fullName>
    </submittedName>
</protein>
<dbReference type="Pfam" id="PF09438">
    <property type="entry name" value="DUF2017"/>
    <property type="match status" value="1"/>
</dbReference>
<name>C5BY85_BEUC1</name>
<dbReference type="RefSeq" id="WP_015883225.1">
    <property type="nucleotide sequence ID" value="NC_012669.1"/>
</dbReference>
<evidence type="ECO:0000313" key="2">
    <source>
        <dbReference type="Proteomes" id="UP000007962"/>
    </source>
</evidence>
<dbReference type="HOGENOM" id="CLU_087287_2_0_11"/>
<sequence>MHGFRRGRGGFVARIGTSERQIVARVVADTAQLLGHPVTDDAGETSVVEGDVPPWPVLETDDVVPPTDPALARLLPSASLDDDAVALEFRRLTENEVRAQKAERLALVWRSLQTDASRVVVAPGDAPAWAAALTDVRLVLAERLGIEDDEDAEDVYVGAQDGAFDGDEVARAMATLYAALSWLQETLLQAMLGELGDDGTD</sequence>
<gene>
    <name evidence="1" type="ordered locus">Bcav_2740</name>
</gene>
<proteinExistence type="predicted"/>
<evidence type="ECO:0000313" key="1">
    <source>
        <dbReference type="EMBL" id="ACQ80985.1"/>
    </source>
</evidence>
<organism evidence="1 2">
    <name type="scientific">Beutenbergia cavernae (strain ATCC BAA-8 / DSM 12333 / CCUG 43141 / JCM 11478 / NBRC 16432 / NCIMB 13614 / HKI 0122)</name>
    <dbReference type="NCBI Taxonomy" id="471853"/>
    <lineage>
        <taxon>Bacteria</taxon>
        <taxon>Bacillati</taxon>
        <taxon>Actinomycetota</taxon>
        <taxon>Actinomycetes</taxon>
        <taxon>Micrococcales</taxon>
        <taxon>Beutenbergiaceae</taxon>
        <taxon>Beutenbergia</taxon>
    </lineage>
</organism>
<dbReference type="eggNOG" id="ENOG5032Z6K">
    <property type="taxonomic scope" value="Bacteria"/>
</dbReference>
<accession>C5BY85</accession>
<dbReference type="EMBL" id="CP001618">
    <property type="protein sequence ID" value="ACQ80985.1"/>
    <property type="molecule type" value="Genomic_DNA"/>
</dbReference>
<dbReference type="STRING" id="471853.Bcav_2740"/>